<evidence type="ECO:0000256" key="1">
    <source>
        <dbReference type="SAM" id="Phobius"/>
    </source>
</evidence>
<comment type="caution">
    <text evidence="2">The sequence shown here is derived from an EMBL/GenBank/DDBJ whole genome shotgun (WGS) entry which is preliminary data.</text>
</comment>
<sequence>MNKMSIYILFFVSIVMGSVIGFISYGKSPEPISKQIDMKTGKANIDWIYSTSYGPCVGTCRNYSSSSSSSSRGGGSFGGK</sequence>
<gene>
    <name evidence="2" type="ORF">VAMP_27n34</name>
</gene>
<keyword evidence="1" id="KW-0812">Transmembrane</keyword>
<evidence type="ECO:0008006" key="4">
    <source>
        <dbReference type="Google" id="ProtNLM"/>
    </source>
</evidence>
<evidence type="ECO:0000313" key="2">
    <source>
        <dbReference type="EMBL" id="MBS8121823.1"/>
    </source>
</evidence>
<keyword evidence="1" id="KW-0472">Membrane</keyword>
<protein>
    <recommendedName>
        <fullName evidence="4">DUF4247 domain-containing protein</fullName>
    </recommendedName>
</protein>
<proteinExistence type="predicted"/>
<name>A0ABS5QM22_9BACT</name>
<evidence type="ECO:0000313" key="3">
    <source>
        <dbReference type="Proteomes" id="UP000680365"/>
    </source>
</evidence>
<reference evidence="2 3" key="1">
    <citation type="journal article" date="2021" name="Nat. Commun.">
        <title>Reductive evolution and unique predatory mode in the CPR bacterium Vampirococcus lugosii.</title>
        <authorList>
            <person name="Moreira D."/>
            <person name="Zivanovic Y."/>
            <person name="Lopez-Archilla A.I."/>
            <person name="Iniesto M."/>
            <person name="Lopez-Garcia P."/>
        </authorList>
    </citation>
    <scope>NUCLEOTIDE SEQUENCE [LARGE SCALE GENOMIC DNA]</scope>
    <source>
        <strain evidence="2">Chiprana</strain>
    </source>
</reference>
<organism evidence="2 3">
    <name type="scientific">Candidatus Vampirococcus lugosii</name>
    <dbReference type="NCBI Taxonomy" id="2789015"/>
    <lineage>
        <taxon>Bacteria</taxon>
        <taxon>Candidatus Absconditibacteriota</taxon>
        <taxon>Vampirococcus</taxon>
    </lineage>
</organism>
<accession>A0ABS5QM22</accession>
<keyword evidence="1" id="KW-1133">Transmembrane helix</keyword>
<dbReference type="Proteomes" id="UP000680365">
    <property type="component" value="Unassembled WGS sequence"/>
</dbReference>
<feature type="transmembrane region" description="Helical" evidence="1">
    <location>
        <begin position="6"/>
        <end position="25"/>
    </location>
</feature>
<keyword evidence="3" id="KW-1185">Reference proteome</keyword>
<dbReference type="EMBL" id="JAEDAM010000017">
    <property type="protein sequence ID" value="MBS8121823.1"/>
    <property type="molecule type" value="Genomic_DNA"/>
</dbReference>